<reference evidence="2 3" key="1">
    <citation type="submission" date="2019-05" db="EMBL/GenBank/DDBJ databases">
        <title>Another draft genome of Portunus trituberculatus and its Hox gene families provides insights of decapod evolution.</title>
        <authorList>
            <person name="Jeong J.-H."/>
            <person name="Song I."/>
            <person name="Kim S."/>
            <person name="Choi T."/>
            <person name="Kim D."/>
            <person name="Ryu S."/>
            <person name="Kim W."/>
        </authorList>
    </citation>
    <scope>NUCLEOTIDE SEQUENCE [LARGE SCALE GENOMIC DNA]</scope>
    <source>
        <tissue evidence="2">Muscle</tissue>
    </source>
</reference>
<keyword evidence="1" id="KW-0175">Coiled coil</keyword>
<sequence>MDEGVYLHPPTSDWKTGLGTETPESLLRRRVIYLEDLVKELKAKLKIVEKYNEIMKANTEVLKKNYDDLKNKVCASEKKMEDNEDQMRKISESF</sequence>
<dbReference type="EMBL" id="VSRR010003454">
    <property type="protein sequence ID" value="MPC36223.1"/>
    <property type="molecule type" value="Genomic_DNA"/>
</dbReference>
<gene>
    <name evidence="2" type="ORF">E2C01_029672</name>
</gene>
<accession>A0A5B7ETK0</accession>
<name>A0A5B7ETK0_PORTR</name>
<dbReference type="Proteomes" id="UP000324222">
    <property type="component" value="Unassembled WGS sequence"/>
</dbReference>
<proteinExistence type="predicted"/>
<feature type="coiled-coil region" evidence="1">
    <location>
        <begin position="38"/>
        <end position="72"/>
    </location>
</feature>
<comment type="caution">
    <text evidence="2">The sequence shown here is derived from an EMBL/GenBank/DDBJ whole genome shotgun (WGS) entry which is preliminary data.</text>
</comment>
<protein>
    <submittedName>
        <fullName evidence="2">Uncharacterized protein</fullName>
    </submittedName>
</protein>
<organism evidence="2 3">
    <name type="scientific">Portunus trituberculatus</name>
    <name type="common">Swimming crab</name>
    <name type="synonym">Neptunus trituberculatus</name>
    <dbReference type="NCBI Taxonomy" id="210409"/>
    <lineage>
        <taxon>Eukaryota</taxon>
        <taxon>Metazoa</taxon>
        <taxon>Ecdysozoa</taxon>
        <taxon>Arthropoda</taxon>
        <taxon>Crustacea</taxon>
        <taxon>Multicrustacea</taxon>
        <taxon>Malacostraca</taxon>
        <taxon>Eumalacostraca</taxon>
        <taxon>Eucarida</taxon>
        <taxon>Decapoda</taxon>
        <taxon>Pleocyemata</taxon>
        <taxon>Brachyura</taxon>
        <taxon>Eubrachyura</taxon>
        <taxon>Portunoidea</taxon>
        <taxon>Portunidae</taxon>
        <taxon>Portuninae</taxon>
        <taxon>Portunus</taxon>
    </lineage>
</organism>
<evidence type="ECO:0000313" key="2">
    <source>
        <dbReference type="EMBL" id="MPC36223.1"/>
    </source>
</evidence>
<evidence type="ECO:0000313" key="3">
    <source>
        <dbReference type="Proteomes" id="UP000324222"/>
    </source>
</evidence>
<evidence type="ECO:0000256" key="1">
    <source>
        <dbReference type="SAM" id="Coils"/>
    </source>
</evidence>
<keyword evidence="3" id="KW-1185">Reference proteome</keyword>
<dbReference type="AlphaFoldDB" id="A0A5B7ETK0"/>